<sequence>MNIEIIKDIISLIKSEENYCRDVLDGEEPQFSDKRYSSFPLSKNNVREFNLSDPSRKITYIDGGNIELLSSPSVYLGLVRIYFNIFKNNKIIVPNNLSQKFEFYVFGKAIGKGKDINFYFKLFPFSKDYGVDIEEADKTINSHDPTISNRNFRAELGAVCGVARRFLEWKISELIIQKELEKGDILVRDGSLQTAITGEHNYSKKAYEAAAEKEVTFCGIAKRSRLYTSKGRSLPYAIRLLGNKMCPKKLWYYHPVAEINHPDHNAEMYFVKFHPSSRYTFRFEIEKNRAKVLGREGVEEILGTIASNSVDLRFPGYPYGLVDADYIARIRGDEKETHKALFLSLCDDEEILKFIDENISVEDAHDVLDSLQWM</sequence>
<dbReference type="STRING" id="1705564.APG08_00914"/>
<feature type="domain" description="NurA" evidence="1">
    <location>
        <begin position="56"/>
        <end position="330"/>
    </location>
</feature>
<dbReference type="SMART" id="SM00933">
    <property type="entry name" value="NurA"/>
    <property type="match status" value="1"/>
</dbReference>
<gene>
    <name evidence="2" type="ORF">AMQ22_01004</name>
</gene>
<name>A0A150J4C8_9EURY</name>
<dbReference type="InterPro" id="IPR018977">
    <property type="entry name" value="NurA_domain"/>
</dbReference>
<dbReference type="AlphaFoldDB" id="A0A150J4C8"/>
<reference evidence="2 3" key="1">
    <citation type="journal article" date="2016" name="ISME J.">
        <title>Chasing the elusive Euryarchaeota class WSA2: genomes reveal a uniquely fastidious methyl-reducing methanogen.</title>
        <authorList>
            <person name="Nobu M.K."/>
            <person name="Narihiro T."/>
            <person name="Kuroda K."/>
            <person name="Mei R."/>
            <person name="Liu W.T."/>
        </authorList>
    </citation>
    <scope>NUCLEOTIDE SEQUENCE [LARGE SCALE GENOMIC DNA]</scope>
    <source>
        <strain evidence="2">U1lsi0528_Bin055</strain>
    </source>
</reference>
<accession>A0A150J4C8</accession>
<protein>
    <recommendedName>
        <fullName evidence="1">NurA domain-containing protein</fullName>
    </recommendedName>
</protein>
<dbReference type="Proteomes" id="UP000075398">
    <property type="component" value="Unassembled WGS sequence"/>
</dbReference>
<comment type="caution">
    <text evidence="2">The sequence shown here is derived from an EMBL/GenBank/DDBJ whole genome shotgun (WGS) entry which is preliminary data.</text>
</comment>
<evidence type="ECO:0000313" key="2">
    <source>
        <dbReference type="EMBL" id="KYC52061.1"/>
    </source>
</evidence>
<proteinExistence type="predicted"/>
<evidence type="ECO:0000259" key="1">
    <source>
        <dbReference type="SMART" id="SM00933"/>
    </source>
</evidence>
<evidence type="ECO:0000313" key="3">
    <source>
        <dbReference type="Proteomes" id="UP000075398"/>
    </source>
</evidence>
<dbReference type="Pfam" id="PF09376">
    <property type="entry name" value="NurA"/>
    <property type="match status" value="1"/>
</dbReference>
<organism evidence="2 3">
    <name type="scientific">Candidatus Methanofastidiosum methylothiophilum</name>
    <dbReference type="NCBI Taxonomy" id="1705564"/>
    <lineage>
        <taxon>Archaea</taxon>
        <taxon>Methanobacteriati</taxon>
        <taxon>Methanobacteriota</taxon>
        <taxon>Stenosarchaea group</taxon>
        <taxon>Candidatus Methanofastidiosia</taxon>
        <taxon>Candidatus Methanofastidiosales</taxon>
        <taxon>Candidatus Methanofastidiosaceae</taxon>
        <taxon>Candidatus Methanofastidiosum</taxon>
    </lineage>
</organism>
<dbReference type="EMBL" id="LNGC01000035">
    <property type="protein sequence ID" value="KYC52061.1"/>
    <property type="molecule type" value="Genomic_DNA"/>
</dbReference>